<dbReference type="Gene3D" id="2.160.20.10">
    <property type="entry name" value="Single-stranded right-handed beta-helix, Pectin lyase-like"/>
    <property type="match status" value="1"/>
</dbReference>
<feature type="chain" id="PRO_5016243733" evidence="1">
    <location>
        <begin position="39"/>
        <end position="758"/>
    </location>
</feature>
<proteinExistence type="predicted"/>
<accession>A0A2N7VMD7</accession>
<evidence type="ECO:0000313" key="3">
    <source>
        <dbReference type="EMBL" id="PMS18341.1"/>
    </source>
</evidence>
<dbReference type="OrthoDB" id="218680at2"/>
<dbReference type="InterPro" id="IPR011050">
    <property type="entry name" value="Pectin_lyase_fold/virulence"/>
</dbReference>
<gene>
    <name evidence="3" type="ORF">C0Z18_17340</name>
</gene>
<sequence>MKTIQLTSIHFQAQPKRFRSLVLAAIATLYGAAPAVHAGTLPSGGRFVAGGGTIVSNGNAMTINQNGPRGVLDWDSFSIGHGNSVAFNNGTGATLNRVTGGNLSMIFGTLSATGSVYLVNPQGIVVGRSGTIATGGRFVASTLDANDSAFMKGGPLTLAGRSHAVVVNLGQIGSSGGDVVLIAHDQVLNLGSISAPNGSAELAAGQTVLLQDSSTSRQVFVKAGSHGNVTNVGALDAAQISLQAADGNVFALSGNHAAIRATGTAKRDGHVWLVADTGTVDMEATVSASNANGTGGTVDTSAATFAQDPLGATVRAAKWNLTTPRFTVTRSIGNTLTNSLNAGTSIDVATTQGNIDVGTNLGWKGNASLTFDAYGSVAVDKGVAIRNQGGGDLVLRADVTGIDNRGSIANNGTLDWSASTGIVTALYDMNGRYTPGTLLANKRWTPAAGSGLVTQITGYRLVNSFGDLQNVSHDLAGNYALGKNLQGGSITPIGDPANAFSGQFDGMGHSIANLSFNAVYSPVDGSPLPSGLFGVIGTTGVVRNLSVSGSSESIVNPAYTMAPAGLVAGLNQGHIANVFASGSIFSFDEMTLGGLAGWNTGLIERSAASVNVTGRQSYMGGLVGQNDGTIAQSYSTGAVQGMQHPSVPAGLVGVNTGTIEQSFATGQVTGDWQVSPYIGAITSGNSGTVTADNYWNVETTGVTNGGGAPSSHGLTTAQMGRASSFAGWDFGANGAWLMPAGATHPVLRWQAASALPPQ</sequence>
<dbReference type="EMBL" id="PNYA01000015">
    <property type="protein sequence ID" value="PMS18341.1"/>
    <property type="molecule type" value="Genomic_DNA"/>
</dbReference>
<evidence type="ECO:0000256" key="1">
    <source>
        <dbReference type="SAM" id="SignalP"/>
    </source>
</evidence>
<comment type="caution">
    <text evidence="3">The sequence shown here is derived from an EMBL/GenBank/DDBJ whole genome shotgun (WGS) entry which is preliminary data.</text>
</comment>
<evidence type="ECO:0000313" key="4">
    <source>
        <dbReference type="Proteomes" id="UP000235616"/>
    </source>
</evidence>
<dbReference type="InterPro" id="IPR012334">
    <property type="entry name" value="Pectin_lyas_fold"/>
</dbReference>
<reference evidence="3 4" key="1">
    <citation type="submission" date="2018-01" db="EMBL/GenBank/DDBJ databases">
        <title>Whole genome analyses suggest that Burkholderia sensu lato contains two further novel genera in the rhizoxinica-symbiotica group Mycetohabitans gen. nov., and Trinickia gen. nov.: implications for the evolution of diazotrophy and nodulation in the Burkholderiaceae.</title>
        <authorList>
            <person name="Estrada-de los Santos P."/>
            <person name="Palmer M."/>
            <person name="Chavez-Ramirez B."/>
            <person name="Beukes C."/>
            <person name="Steenkamp E.T."/>
            <person name="Hirsch A.M."/>
            <person name="Manyaka P."/>
            <person name="Maluk M."/>
            <person name="Lafos M."/>
            <person name="Crook M."/>
            <person name="Gross E."/>
            <person name="Simon M.F."/>
            <person name="Bueno dos Reis Junior F."/>
            <person name="Poole P.S."/>
            <person name="Venter S.N."/>
            <person name="James E.K."/>
        </authorList>
    </citation>
    <scope>NUCLEOTIDE SEQUENCE [LARGE SCALE GENOMIC DNA]</scope>
    <source>
        <strain evidence="3 4">GIMN1.004</strain>
    </source>
</reference>
<dbReference type="PANTHER" id="PTHR12338:SF5">
    <property type="entry name" value="ANTIGEN 43-RELATED"/>
    <property type="match status" value="1"/>
</dbReference>
<dbReference type="Proteomes" id="UP000235616">
    <property type="component" value="Unassembled WGS sequence"/>
</dbReference>
<feature type="signal peptide" evidence="1">
    <location>
        <begin position="1"/>
        <end position="38"/>
    </location>
</feature>
<evidence type="ECO:0000259" key="2">
    <source>
        <dbReference type="SMART" id="SM00912"/>
    </source>
</evidence>
<protein>
    <submittedName>
        <fullName evidence="3">Filamentous hemagglutinin</fullName>
    </submittedName>
</protein>
<name>A0A2N7VMD7_9BURK</name>
<organism evidence="3 4">
    <name type="scientific">Trinickia dabaoshanensis</name>
    <dbReference type="NCBI Taxonomy" id="564714"/>
    <lineage>
        <taxon>Bacteria</taxon>
        <taxon>Pseudomonadati</taxon>
        <taxon>Pseudomonadota</taxon>
        <taxon>Betaproteobacteria</taxon>
        <taxon>Burkholderiales</taxon>
        <taxon>Burkholderiaceae</taxon>
        <taxon>Trinickia</taxon>
    </lineage>
</organism>
<dbReference type="AlphaFoldDB" id="A0A2N7VMD7"/>
<dbReference type="PANTHER" id="PTHR12338">
    <property type="entry name" value="AUTOTRANSPORTER"/>
    <property type="match status" value="1"/>
</dbReference>
<dbReference type="Pfam" id="PF05860">
    <property type="entry name" value="TPS"/>
    <property type="match status" value="1"/>
</dbReference>
<feature type="domain" description="Filamentous haemagglutinin FhaB/tRNA nuclease CdiA-like TPS" evidence="2">
    <location>
        <begin position="38"/>
        <end position="149"/>
    </location>
</feature>
<dbReference type="InterPro" id="IPR050909">
    <property type="entry name" value="Bact_Autotransporter_VF"/>
</dbReference>
<dbReference type="Gene3D" id="2.160.20.110">
    <property type="match status" value="1"/>
</dbReference>
<dbReference type="SUPFAM" id="SSF51126">
    <property type="entry name" value="Pectin lyase-like"/>
    <property type="match status" value="1"/>
</dbReference>
<dbReference type="NCBIfam" id="TIGR01901">
    <property type="entry name" value="adhes_NPXG"/>
    <property type="match status" value="1"/>
</dbReference>
<keyword evidence="1" id="KW-0732">Signal</keyword>
<dbReference type="SMART" id="SM00912">
    <property type="entry name" value="Haemagg_act"/>
    <property type="match status" value="1"/>
</dbReference>
<keyword evidence="4" id="KW-1185">Reference proteome</keyword>
<dbReference type="InterPro" id="IPR008638">
    <property type="entry name" value="FhaB/CdiA-like_TPS"/>
</dbReference>